<dbReference type="AlphaFoldDB" id="A0A2S7K829"/>
<dbReference type="EMBL" id="PJCH01000005">
    <property type="protein sequence ID" value="PQA88619.1"/>
    <property type="molecule type" value="Genomic_DNA"/>
</dbReference>
<keyword evidence="2" id="KW-1185">Reference proteome</keyword>
<sequence>MTFLSKHAKCLVPLALFGAAACNEKIVVEEPEATEEGDVLIGENAEPLYIGVWAAQPDWCEAAPGEPGPVEFTETRFLGYENTCDILSSEEGTDGGWRLEMRCAGEGETMMETFDVDLDAERLRVSRNGGDPVTFVSCADDKDED</sequence>
<comment type="caution">
    <text evidence="1">The sequence shown here is derived from an EMBL/GenBank/DDBJ whole genome shotgun (WGS) entry which is preliminary data.</text>
</comment>
<name>A0A2S7K829_9PROT</name>
<dbReference type="OrthoDB" id="6164713at2"/>
<protein>
    <submittedName>
        <fullName evidence="1">Uncharacterized protein</fullName>
    </submittedName>
</protein>
<organism evidence="1 2">
    <name type="scientific">Hyphococcus luteus</name>
    <dbReference type="NCBI Taxonomy" id="2058213"/>
    <lineage>
        <taxon>Bacteria</taxon>
        <taxon>Pseudomonadati</taxon>
        <taxon>Pseudomonadota</taxon>
        <taxon>Alphaproteobacteria</taxon>
        <taxon>Parvularculales</taxon>
        <taxon>Parvularculaceae</taxon>
        <taxon>Hyphococcus</taxon>
    </lineage>
</organism>
<dbReference type="RefSeq" id="WP_104829862.1">
    <property type="nucleotide sequence ID" value="NZ_PJCH01000005.1"/>
</dbReference>
<accession>A0A2S7K829</accession>
<dbReference type="PROSITE" id="PS51257">
    <property type="entry name" value="PROKAR_LIPOPROTEIN"/>
    <property type="match status" value="1"/>
</dbReference>
<gene>
    <name evidence="1" type="ORF">CW354_10080</name>
</gene>
<evidence type="ECO:0000313" key="1">
    <source>
        <dbReference type="EMBL" id="PQA88619.1"/>
    </source>
</evidence>
<reference evidence="1 2" key="1">
    <citation type="submission" date="2017-12" db="EMBL/GenBank/DDBJ databases">
        <authorList>
            <person name="Hurst M.R.H."/>
        </authorList>
    </citation>
    <scope>NUCLEOTIDE SEQUENCE [LARGE SCALE GENOMIC DNA]</scope>
    <source>
        <strain evidence="1 2">SY-3-19</strain>
    </source>
</reference>
<proteinExistence type="predicted"/>
<evidence type="ECO:0000313" key="2">
    <source>
        <dbReference type="Proteomes" id="UP000239504"/>
    </source>
</evidence>
<dbReference type="Proteomes" id="UP000239504">
    <property type="component" value="Unassembled WGS sequence"/>
</dbReference>